<feature type="active site" evidence="12">
    <location>
        <position position="244"/>
    </location>
</feature>
<feature type="active site" evidence="12">
    <location>
        <position position="169"/>
    </location>
</feature>
<dbReference type="InterPro" id="IPR011932">
    <property type="entry name" value="Recomb_XerD"/>
</dbReference>
<dbReference type="GeneID" id="71567751"/>
<accession>A0A511DR28</accession>
<evidence type="ECO:0000256" key="11">
    <source>
        <dbReference type="ARBA" id="ARBA00023306"/>
    </source>
</evidence>
<dbReference type="GO" id="GO:0009037">
    <property type="term" value="F:tyrosine-based site-specific recombinase activity"/>
    <property type="evidence" value="ECO:0007669"/>
    <property type="project" value="UniProtKB-UniRule"/>
</dbReference>
<dbReference type="HAMAP" id="MF_01808">
    <property type="entry name" value="Recomb_XerC_XerD"/>
    <property type="match status" value="1"/>
</dbReference>
<dbReference type="PANTHER" id="PTHR30349:SF81">
    <property type="entry name" value="TYROSINE RECOMBINASE XERC"/>
    <property type="match status" value="1"/>
</dbReference>
<comment type="caution">
    <text evidence="13">The sequence shown here is derived from an EMBL/GenBank/DDBJ whole genome shotgun (WGS) entry which is preliminary data.</text>
</comment>
<evidence type="ECO:0000256" key="7">
    <source>
        <dbReference type="ARBA" id="ARBA00022829"/>
    </source>
</evidence>
<dbReference type="InterPro" id="IPR050090">
    <property type="entry name" value="Tyrosine_recombinase_XerCD"/>
</dbReference>
<evidence type="ECO:0000256" key="8">
    <source>
        <dbReference type="ARBA" id="ARBA00022908"/>
    </source>
</evidence>
<keyword evidence="6 12" id="KW-0132">Cell division</keyword>
<dbReference type="Pfam" id="PF02899">
    <property type="entry name" value="Phage_int_SAM_1"/>
    <property type="match status" value="1"/>
</dbReference>
<evidence type="ECO:0000256" key="10">
    <source>
        <dbReference type="ARBA" id="ARBA00023172"/>
    </source>
</evidence>
<evidence type="ECO:0000256" key="6">
    <source>
        <dbReference type="ARBA" id="ARBA00022618"/>
    </source>
</evidence>
<dbReference type="CDD" id="cd00798">
    <property type="entry name" value="INT_XerDC_C"/>
    <property type="match status" value="1"/>
</dbReference>
<evidence type="ECO:0000256" key="12">
    <source>
        <dbReference type="HAMAP-Rule" id="MF_01807"/>
    </source>
</evidence>
<dbReference type="InterPro" id="IPR004107">
    <property type="entry name" value="Integrase_SAM-like_N"/>
</dbReference>
<dbReference type="Proteomes" id="UP000321893">
    <property type="component" value="Unassembled WGS sequence"/>
</dbReference>
<dbReference type="InterPro" id="IPR011931">
    <property type="entry name" value="Recomb_XerC"/>
</dbReference>
<keyword evidence="10 12" id="KW-0233">DNA recombination</keyword>
<dbReference type="NCBIfam" id="NF001399">
    <property type="entry name" value="PRK00283.1"/>
    <property type="match status" value="1"/>
</dbReference>
<evidence type="ECO:0000256" key="2">
    <source>
        <dbReference type="ARBA" id="ARBA00006657"/>
    </source>
</evidence>
<evidence type="ECO:0000256" key="4">
    <source>
        <dbReference type="ARBA" id="ARBA00015810"/>
    </source>
</evidence>
<feature type="active site" evidence="12">
    <location>
        <position position="145"/>
    </location>
</feature>
<comment type="function">
    <text evidence="12">Site-specific tyrosine recombinase, which acts by catalyzing the cutting and rejoining of the recombining DNA molecules. The XerC-XerD complex is essential to convert dimers of the bacterial chromosome into monomers to permit their segregation at cell division. It also contributes to the segregational stability of plasmids.</text>
</comment>
<keyword evidence="5 12" id="KW-0963">Cytoplasm</keyword>
<feature type="active site" evidence="12">
    <location>
        <position position="241"/>
    </location>
</feature>
<proteinExistence type="inferred from homology"/>
<evidence type="ECO:0000313" key="13">
    <source>
        <dbReference type="EMBL" id="GEL27290.1"/>
    </source>
</evidence>
<dbReference type="HAMAP" id="MF_01807">
    <property type="entry name" value="Recomb_XerD"/>
    <property type="match status" value="1"/>
</dbReference>
<dbReference type="PROSITE" id="PS51898">
    <property type="entry name" value="TYR_RECOMBINASE"/>
    <property type="match status" value="1"/>
</dbReference>
<evidence type="ECO:0000256" key="9">
    <source>
        <dbReference type="ARBA" id="ARBA00023125"/>
    </source>
</evidence>
<name>A0A511DR28_LENKE</name>
<evidence type="ECO:0000256" key="3">
    <source>
        <dbReference type="ARBA" id="ARBA00010450"/>
    </source>
</evidence>
<dbReference type="InterPro" id="IPR010998">
    <property type="entry name" value="Integrase_recombinase_N"/>
</dbReference>
<dbReference type="GO" id="GO:0006313">
    <property type="term" value="P:DNA transposition"/>
    <property type="evidence" value="ECO:0007669"/>
    <property type="project" value="UniProtKB-UniRule"/>
</dbReference>
<dbReference type="OrthoDB" id="9801717at2"/>
<dbReference type="EMBL" id="BJVK01000001">
    <property type="protein sequence ID" value="GEL27290.1"/>
    <property type="molecule type" value="Genomic_DNA"/>
</dbReference>
<keyword evidence="9 12" id="KW-0238">DNA-binding</keyword>
<comment type="similarity">
    <text evidence="2">Belongs to the 'phage' integrase family. XerC subfamily.</text>
</comment>
<sequence>MHEQIEDYLHYLRVERGLSENTIKSYRQDLEEAGAFFDKHAGTITKVDQFVILNFLESLQKQNKARNTIIREVSTLRRFFQYLVQFHVIKDDPMLKVDSPKKAQTLPDVLTVAEVNKLLSMPDVHKKLGIRDRAILETLYATGLRVSELVNLKLGDLHLPMNLLQTIGKGDKERIIPISDVAINWLNHYLKTTRVQLLSGKSNTEYVFLNAHGRRLTRQAIWQMIKKYVKQAGIKRHVTPHTLRHSFATHLLENGADLRIVQELLGHSDISTTQIYTHVSHKHLTEVYNKFHPRA</sequence>
<dbReference type="PROSITE" id="PS51900">
    <property type="entry name" value="CB"/>
    <property type="match status" value="1"/>
</dbReference>
<dbReference type="GO" id="GO:0005737">
    <property type="term" value="C:cytoplasm"/>
    <property type="evidence" value="ECO:0007669"/>
    <property type="project" value="UniProtKB-SubCell"/>
</dbReference>
<dbReference type="RefSeq" id="WP_057962837.1">
    <property type="nucleotide sequence ID" value="NZ_BJVK01000001.1"/>
</dbReference>
<dbReference type="InterPro" id="IPR002104">
    <property type="entry name" value="Integrase_catalytic"/>
</dbReference>
<dbReference type="InterPro" id="IPR011010">
    <property type="entry name" value="DNA_brk_join_enz"/>
</dbReference>
<keyword evidence="11 12" id="KW-0131">Cell cycle</keyword>
<dbReference type="NCBIfam" id="TIGR02225">
    <property type="entry name" value="recomb_XerD"/>
    <property type="match status" value="1"/>
</dbReference>
<dbReference type="Gene3D" id="1.10.443.10">
    <property type="entry name" value="Intergrase catalytic core"/>
    <property type="match status" value="1"/>
</dbReference>
<dbReference type="GO" id="GO:0007059">
    <property type="term" value="P:chromosome segregation"/>
    <property type="evidence" value="ECO:0007669"/>
    <property type="project" value="UniProtKB-UniRule"/>
</dbReference>
<dbReference type="NCBIfam" id="NF040815">
    <property type="entry name" value="recomb_XerA_Arch"/>
    <property type="match status" value="1"/>
</dbReference>
<dbReference type="Pfam" id="PF00589">
    <property type="entry name" value="Phage_integrase"/>
    <property type="match status" value="1"/>
</dbReference>
<dbReference type="SUPFAM" id="SSF56349">
    <property type="entry name" value="DNA breaking-rejoining enzymes"/>
    <property type="match status" value="1"/>
</dbReference>
<dbReference type="InterPro" id="IPR013762">
    <property type="entry name" value="Integrase-like_cat_sf"/>
</dbReference>
<keyword evidence="14" id="KW-1185">Reference proteome</keyword>
<keyword evidence="7 12" id="KW-0159">Chromosome partition</keyword>
<dbReference type="InterPro" id="IPR023009">
    <property type="entry name" value="Tyrosine_recombinase_XerC/XerD"/>
</dbReference>
<dbReference type="InterPro" id="IPR044068">
    <property type="entry name" value="CB"/>
</dbReference>
<comment type="subcellular location">
    <subcellularLocation>
        <location evidence="1 12">Cytoplasm</location>
    </subcellularLocation>
</comment>
<evidence type="ECO:0000256" key="5">
    <source>
        <dbReference type="ARBA" id="ARBA00022490"/>
    </source>
</evidence>
<comment type="similarity">
    <text evidence="3 12">Belongs to the 'phage' integrase family. XerD subfamily.</text>
</comment>
<evidence type="ECO:0000256" key="1">
    <source>
        <dbReference type="ARBA" id="ARBA00004496"/>
    </source>
</evidence>
<comment type="subunit">
    <text evidence="12">Forms a cyclic heterotetrameric complex composed of two molecules of XerC and two molecules of XerD.</text>
</comment>
<feature type="active site" evidence="12">
    <location>
        <position position="267"/>
    </location>
</feature>
<dbReference type="Gene3D" id="1.10.150.130">
    <property type="match status" value="1"/>
</dbReference>
<organism evidence="13 14">
    <name type="scientific">Lentilactobacillus kefiri</name>
    <name type="common">Lactobacillus kefiri</name>
    <dbReference type="NCBI Taxonomy" id="33962"/>
    <lineage>
        <taxon>Bacteria</taxon>
        <taxon>Bacillati</taxon>
        <taxon>Bacillota</taxon>
        <taxon>Bacilli</taxon>
        <taxon>Lactobacillales</taxon>
        <taxon>Lactobacillaceae</taxon>
        <taxon>Lentilactobacillus</taxon>
    </lineage>
</organism>
<evidence type="ECO:0000313" key="14">
    <source>
        <dbReference type="Proteomes" id="UP000321893"/>
    </source>
</evidence>
<reference evidence="13" key="1">
    <citation type="submission" date="2019-07" db="EMBL/GenBank/DDBJ databases">
        <title>Whole genome shotgun sequence of Lactobacillus kefiri NBRC 15888.</title>
        <authorList>
            <person name="Hosoyama A."/>
            <person name="Uohara A."/>
            <person name="Ohji S."/>
            <person name="Ichikawa N."/>
        </authorList>
    </citation>
    <scope>NUCLEOTIDE SEQUENCE [LARGE SCALE GENOMIC DNA]</scope>
    <source>
        <strain evidence="13">NBRC 15888</strain>
    </source>
</reference>
<dbReference type="GO" id="GO:0051301">
    <property type="term" value="P:cell division"/>
    <property type="evidence" value="ECO:0007669"/>
    <property type="project" value="UniProtKB-UniRule"/>
</dbReference>
<gene>
    <name evidence="12 13" type="primary">xerD</name>
    <name evidence="13" type="ORF">LKE01_01100</name>
</gene>
<feature type="active site" description="O-(3'-phospho-DNA)-tyrosine intermediate" evidence="12">
    <location>
        <position position="276"/>
    </location>
</feature>
<dbReference type="NCBIfam" id="TIGR02224">
    <property type="entry name" value="recomb_XerC"/>
    <property type="match status" value="1"/>
</dbReference>
<protein>
    <recommendedName>
        <fullName evidence="4 12">Tyrosine recombinase XerD</fullName>
    </recommendedName>
</protein>
<dbReference type="PANTHER" id="PTHR30349">
    <property type="entry name" value="PHAGE INTEGRASE-RELATED"/>
    <property type="match status" value="1"/>
</dbReference>
<dbReference type="GO" id="GO:0003677">
    <property type="term" value="F:DNA binding"/>
    <property type="evidence" value="ECO:0007669"/>
    <property type="project" value="UniProtKB-UniRule"/>
</dbReference>
<dbReference type="AlphaFoldDB" id="A0A511DR28"/>
<keyword evidence="8 12" id="KW-0229">DNA integration</keyword>